<reference evidence="2" key="1">
    <citation type="submission" date="2015-05" db="UniProtKB">
        <authorList>
            <consortium name="EnsemblMetazoa"/>
        </authorList>
    </citation>
    <scope>IDENTIFICATION</scope>
</reference>
<dbReference type="HOGENOM" id="CLU_1429679_0_0_1"/>
<name>T1HS62_RHOPR</name>
<proteinExistence type="predicted"/>
<feature type="compositionally biased region" description="Acidic residues" evidence="1">
    <location>
        <begin position="11"/>
        <end position="21"/>
    </location>
</feature>
<accession>T1HS62</accession>
<sequence length="190" mass="21585">MASGASRSDTSDDWVDIEDSTEDQKEEILILEEKFKARTPGWSKKVRRQWSARGVNQYRQVAITSTSTVYFTYDKPEICVKSQDVALVPQITKGLVSLRAILYFDANYEAQEVTLYLSKEGESDNNSGKHYEAVENPDDDSALCDDFDDSSESELSVDHNYKPVENGSDNIRGRFFKPLKGSVHFYTKLE</sequence>
<dbReference type="Proteomes" id="UP000015103">
    <property type="component" value="Unassembled WGS sequence"/>
</dbReference>
<evidence type="ECO:0000313" key="3">
    <source>
        <dbReference type="Proteomes" id="UP000015103"/>
    </source>
</evidence>
<organism evidence="2 3">
    <name type="scientific">Rhodnius prolixus</name>
    <name type="common">Triatomid bug</name>
    <dbReference type="NCBI Taxonomy" id="13249"/>
    <lineage>
        <taxon>Eukaryota</taxon>
        <taxon>Metazoa</taxon>
        <taxon>Ecdysozoa</taxon>
        <taxon>Arthropoda</taxon>
        <taxon>Hexapoda</taxon>
        <taxon>Insecta</taxon>
        <taxon>Pterygota</taxon>
        <taxon>Neoptera</taxon>
        <taxon>Paraneoptera</taxon>
        <taxon>Hemiptera</taxon>
        <taxon>Heteroptera</taxon>
        <taxon>Panheteroptera</taxon>
        <taxon>Cimicomorpha</taxon>
        <taxon>Reduviidae</taxon>
        <taxon>Triatominae</taxon>
        <taxon>Rhodnius</taxon>
    </lineage>
</organism>
<dbReference type="InParanoid" id="T1HS62"/>
<feature type="compositionally biased region" description="Acidic residues" evidence="1">
    <location>
        <begin position="142"/>
        <end position="152"/>
    </location>
</feature>
<dbReference type="EnsemblMetazoa" id="RPRC006882-RA">
    <property type="protein sequence ID" value="RPRC006882-PA"/>
    <property type="gene ID" value="RPRC006882"/>
</dbReference>
<dbReference type="VEuPathDB" id="VectorBase:RPRC006882"/>
<evidence type="ECO:0000256" key="1">
    <source>
        <dbReference type="SAM" id="MobiDB-lite"/>
    </source>
</evidence>
<protein>
    <submittedName>
        <fullName evidence="2">Uncharacterized protein</fullName>
    </submittedName>
</protein>
<feature type="region of interest" description="Disordered" evidence="1">
    <location>
        <begin position="1"/>
        <end position="22"/>
    </location>
</feature>
<dbReference type="EMBL" id="ACPB03020838">
    <property type="status" value="NOT_ANNOTATED_CDS"/>
    <property type="molecule type" value="Genomic_DNA"/>
</dbReference>
<keyword evidence="3" id="KW-1185">Reference proteome</keyword>
<dbReference type="AlphaFoldDB" id="T1HS62"/>
<evidence type="ECO:0000313" key="2">
    <source>
        <dbReference type="EnsemblMetazoa" id="RPRC006882-PA"/>
    </source>
</evidence>
<feature type="region of interest" description="Disordered" evidence="1">
    <location>
        <begin position="142"/>
        <end position="162"/>
    </location>
</feature>